<feature type="transmembrane region" description="Helical" evidence="8">
    <location>
        <begin position="389"/>
        <end position="410"/>
    </location>
</feature>
<dbReference type="Proteomes" id="UP000007752">
    <property type="component" value="Chromosome 9"/>
</dbReference>
<evidence type="ECO:0000256" key="1">
    <source>
        <dbReference type="ARBA" id="ARBA00004141"/>
    </source>
</evidence>
<dbReference type="PROSITE" id="PS50893">
    <property type="entry name" value="ABC_TRANSPORTER_2"/>
    <property type="match status" value="1"/>
</dbReference>
<evidence type="ECO:0000256" key="6">
    <source>
        <dbReference type="ARBA" id="ARBA00022989"/>
    </source>
</evidence>
<evidence type="ECO:0000256" key="8">
    <source>
        <dbReference type="SAM" id="Phobius"/>
    </source>
</evidence>
<dbReference type="InterPro" id="IPR017871">
    <property type="entry name" value="ABC_transporter-like_CS"/>
</dbReference>
<sequence length="907" mass="101741">MPARFLWFNHAALRRNLKTNVGITVFPILICVLLVVLQNVINGELDKPKYQCGCECTESDLDGTCLRKECGIQHSTLEQVWSCEVPSPPRWPALIQVPWPGFRAVGTASQPFDDLPNPLCRGDGSCPVTLLVTGENQTLAEHYLMPPPFSPSQVTDYLDILSRIVVPRCMPFMFGTIPYNAGGVPLHIDIQCIEVQMLWRESASVINYELFKGYVQRGGETNEFVAGYDFLNTTGYDLNINVWYNSTYNDNTAYSFIAALRVPRLVNAISNAYLKFIRGSGVDMLLEYVKEMPKVGTRFRLDLSSLLSVLFFTWIVELLFPVMLTYLVYEKEQKLKIMMKMHGLKDGPYWLISYAYFFALSVIYMTFFVIFGSLIGLNFFRLNDYSIQFAFFFIYINLQIALAFFVASFFSSVKTATVIGYIYVFGSGLLGAFLFRFFVEDRTFPNGWLLVMEIVPGFSLYRGLYELGQYAFSGSAMGASGMTWGNLRDPINGMCGIFIIMTVEWAFLLMLAFYLDQVSPVGGGVRKRPLFFFRCLQKKHTPSLQKPSFVQQGSKVIVDMEKPDVAQEREVVEQLLVGRNANQAIICHNLKKIYPGRDGNPDKLAVRGLSLAVPKGQCFGMLGPNGAGKTSFISMMIGLVKPTSGTSYVHGMDINMDMDHIYTNMGVCPQHDLLWEPLTGKEHLFFYGRLKNLKGAVLVKAVEDALKSVNLFHGGVGDKQVGKYSGGMKRRLSVAISLIGDPKVVFMDEPSTGLDPASRNNLWNVVKEAKRNRAIVLTTHSMEEAEVLCDRLGIFVDGDFQCLGNPKELKARYGGAYIFTMTTSPDQEQEVERLVHDLSPSANKIYHLSGTQKFELPKQEVKIAEVFRAVEDAKKRFTVHAWGLVDTTLEDVFIKVAKGAKASSVNS</sequence>
<dbReference type="InterPro" id="IPR003439">
    <property type="entry name" value="ABC_transporter-like_ATP-bd"/>
</dbReference>
<keyword evidence="3 8" id="KW-0812">Transmembrane</keyword>
<dbReference type="EMBL" id="CM000146">
    <property type="protein sequence ID" value="EEE69558.1"/>
    <property type="molecule type" value="Genomic_DNA"/>
</dbReference>
<organism evidence="10">
    <name type="scientific">Oryza sativa subsp. japonica</name>
    <name type="common">Rice</name>
    <dbReference type="NCBI Taxonomy" id="39947"/>
    <lineage>
        <taxon>Eukaryota</taxon>
        <taxon>Viridiplantae</taxon>
        <taxon>Streptophyta</taxon>
        <taxon>Embryophyta</taxon>
        <taxon>Tracheophyta</taxon>
        <taxon>Spermatophyta</taxon>
        <taxon>Magnoliopsida</taxon>
        <taxon>Liliopsida</taxon>
        <taxon>Poales</taxon>
        <taxon>Poaceae</taxon>
        <taxon>BOP clade</taxon>
        <taxon>Oryzoideae</taxon>
        <taxon>Oryzeae</taxon>
        <taxon>Oryzinae</taxon>
        <taxon>Oryza</taxon>
        <taxon>Oryza sativa</taxon>
    </lineage>
</organism>
<dbReference type="PROSITE" id="PS00211">
    <property type="entry name" value="ABC_TRANSPORTER_1"/>
    <property type="match status" value="1"/>
</dbReference>
<dbReference type="Pfam" id="PF24526">
    <property type="entry name" value="ABCA12_C"/>
    <property type="match status" value="1"/>
</dbReference>
<dbReference type="Pfam" id="PF00005">
    <property type="entry name" value="ABC_tran"/>
    <property type="match status" value="1"/>
</dbReference>
<dbReference type="CDD" id="cd03263">
    <property type="entry name" value="ABC_subfamily_A"/>
    <property type="match status" value="1"/>
</dbReference>
<dbReference type="Pfam" id="PF12698">
    <property type="entry name" value="ABC2_membrane_3"/>
    <property type="match status" value="1"/>
</dbReference>
<keyword evidence="4" id="KW-0547">Nucleotide-binding</keyword>
<keyword evidence="6 8" id="KW-1133">Transmembrane helix</keyword>
<proteinExistence type="inferred from homology"/>
<accession>B9G361</accession>
<dbReference type="GO" id="GO:0016020">
    <property type="term" value="C:membrane"/>
    <property type="evidence" value="ECO:0007669"/>
    <property type="project" value="UniProtKB-SubCell"/>
</dbReference>
<evidence type="ECO:0000256" key="2">
    <source>
        <dbReference type="ARBA" id="ARBA00008526"/>
    </source>
</evidence>
<evidence type="ECO:0000259" key="9">
    <source>
        <dbReference type="PROSITE" id="PS50893"/>
    </source>
</evidence>
<protein>
    <recommendedName>
        <fullName evidence="9">ABC transporter domain-containing protein</fullName>
    </recommendedName>
</protein>
<evidence type="ECO:0000256" key="4">
    <source>
        <dbReference type="ARBA" id="ARBA00022741"/>
    </source>
</evidence>
<feature type="transmembrane region" description="Helical" evidence="8">
    <location>
        <begin position="20"/>
        <end position="41"/>
    </location>
</feature>
<dbReference type="InterPro" id="IPR027417">
    <property type="entry name" value="P-loop_NTPase"/>
</dbReference>
<feature type="domain" description="ABC transporter" evidence="9">
    <location>
        <begin position="585"/>
        <end position="822"/>
    </location>
</feature>
<dbReference type="GO" id="GO:0016887">
    <property type="term" value="F:ATP hydrolysis activity"/>
    <property type="evidence" value="ECO:0007669"/>
    <property type="project" value="InterPro"/>
</dbReference>
<feature type="transmembrane region" description="Helical" evidence="8">
    <location>
        <begin position="447"/>
        <end position="464"/>
    </location>
</feature>
<feature type="transmembrane region" description="Helical" evidence="8">
    <location>
        <begin position="494"/>
        <end position="515"/>
    </location>
</feature>
<comment type="subcellular location">
    <subcellularLocation>
        <location evidence="1">Membrane</location>
        <topology evidence="1">Multi-pass membrane protein</topology>
    </subcellularLocation>
</comment>
<evidence type="ECO:0000256" key="7">
    <source>
        <dbReference type="ARBA" id="ARBA00023136"/>
    </source>
</evidence>
<evidence type="ECO:0000256" key="5">
    <source>
        <dbReference type="ARBA" id="ARBA00022840"/>
    </source>
</evidence>
<reference evidence="10" key="2">
    <citation type="submission" date="2008-12" db="EMBL/GenBank/DDBJ databases">
        <title>Improved gene annotation of the rice (Oryza sativa) genomes.</title>
        <authorList>
            <person name="Wang J."/>
            <person name="Li R."/>
            <person name="Fan W."/>
            <person name="Huang Q."/>
            <person name="Zhang J."/>
            <person name="Zhou Y."/>
            <person name="Hu Y."/>
            <person name="Zi S."/>
            <person name="Li J."/>
            <person name="Ni P."/>
            <person name="Zheng H."/>
            <person name="Zhang Y."/>
            <person name="Zhao M."/>
            <person name="Hao Q."/>
            <person name="McDermott J."/>
            <person name="Samudrala R."/>
            <person name="Kristiansen K."/>
            <person name="Wong G.K.-S."/>
        </authorList>
    </citation>
    <scope>NUCLEOTIDE SEQUENCE</scope>
</reference>
<dbReference type="AlphaFoldDB" id="B9G361"/>
<evidence type="ECO:0000313" key="10">
    <source>
        <dbReference type="EMBL" id="EEE69558.1"/>
    </source>
</evidence>
<feature type="transmembrane region" description="Helical" evidence="8">
    <location>
        <begin position="416"/>
        <end position="435"/>
    </location>
</feature>
<gene>
    <name evidence="10" type="ORF">OsJ_29061</name>
</gene>
<dbReference type="Gene3D" id="3.40.50.300">
    <property type="entry name" value="P-loop containing nucleotide triphosphate hydrolases"/>
    <property type="match status" value="1"/>
</dbReference>
<dbReference type="InterPro" id="IPR013525">
    <property type="entry name" value="ABC2_TM"/>
</dbReference>
<dbReference type="InterPro" id="IPR026082">
    <property type="entry name" value="ABCA"/>
</dbReference>
<dbReference type="FunFam" id="3.40.50.300:FF:000633">
    <property type="entry name" value="ABC transporter A family member 7"/>
    <property type="match status" value="1"/>
</dbReference>
<dbReference type="SMART" id="SM00382">
    <property type="entry name" value="AAA"/>
    <property type="match status" value="1"/>
</dbReference>
<name>B9G361_ORYSJ</name>
<comment type="similarity">
    <text evidence="2">Belongs to the ABC transporter superfamily. ABCA family. CPR flippase (TC 3.A.1.211) subfamily.</text>
</comment>
<feature type="transmembrane region" description="Helical" evidence="8">
    <location>
        <begin position="349"/>
        <end position="377"/>
    </location>
</feature>
<dbReference type="PANTHER" id="PTHR19229:SF154">
    <property type="entry name" value="ABC TRANSPORTER A FAMILY MEMBER 3-RELATED"/>
    <property type="match status" value="1"/>
</dbReference>
<dbReference type="GO" id="GO:0140359">
    <property type="term" value="F:ABC-type transporter activity"/>
    <property type="evidence" value="ECO:0007669"/>
    <property type="project" value="InterPro"/>
</dbReference>
<dbReference type="PANTHER" id="PTHR19229">
    <property type="entry name" value="ATP-BINDING CASSETTE TRANSPORTER SUBFAMILY A ABCA"/>
    <property type="match status" value="1"/>
</dbReference>
<dbReference type="InterPro" id="IPR003593">
    <property type="entry name" value="AAA+_ATPase"/>
</dbReference>
<evidence type="ECO:0000256" key="3">
    <source>
        <dbReference type="ARBA" id="ARBA00022692"/>
    </source>
</evidence>
<dbReference type="SUPFAM" id="SSF52540">
    <property type="entry name" value="P-loop containing nucleoside triphosphate hydrolases"/>
    <property type="match status" value="1"/>
</dbReference>
<reference evidence="10" key="1">
    <citation type="journal article" date="2005" name="PLoS Biol.">
        <title>The genomes of Oryza sativa: a history of duplications.</title>
        <authorList>
            <person name="Yu J."/>
            <person name="Wang J."/>
            <person name="Lin W."/>
            <person name="Li S."/>
            <person name="Li H."/>
            <person name="Zhou J."/>
            <person name="Ni P."/>
            <person name="Dong W."/>
            <person name="Hu S."/>
            <person name="Zeng C."/>
            <person name="Zhang J."/>
            <person name="Zhang Y."/>
            <person name="Li R."/>
            <person name="Xu Z."/>
            <person name="Li S."/>
            <person name="Li X."/>
            <person name="Zheng H."/>
            <person name="Cong L."/>
            <person name="Lin L."/>
            <person name="Yin J."/>
            <person name="Geng J."/>
            <person name="Li G."/>
            <person name="Shi J."/>
            <person name="Liu J."/>
            <person name="Lv H."/>
            <person name="Li J."/>
            <person name="Wang J."/>
            <person name="Deng Y."/>
            <person name="Ran L."/>
            <person name="Shi X."/>
            <person name="Wang X."/>
            <person name="Wu Q."/>
            <person name="Li C."/>
            <person name="Ren X."/>
            <person name="Wang J."/>
            <person name="Wang X."/>
            <person name="Li D."/>
            <person name="Liu D."/>
            <person name="Zhang X."/>
            <person name="Ji Z."/>
            <person name="Zhao W."/>
            <person name="Sun Y."/>
            <person name="Zhang Z."/>
            <person name="Bao J."/>
            <person name="Han Y."/>
            <person name="Dong L."/>
            <person name="Ji J."/>
            <person name="Chen P."/>
            <person name="Wu S."/>
            <person name="Liu J."/>
            <person name="Xiao Y."/>
            <person name="Bu D."/>
            <person name="Tan J."/>
            <person name="Yang L."/>
            <person name="Ye C."/>
            <person name="Zhang J."/>
            <person name="Xu J."/>
            <person name="Zhou Y."/>
            <person name="Yu Y."/>
            <person name="Zhang B."/>
            <person name="Zhuang S."/>
            <person name="Wei H."/>
            <person name="Liu B."/>
            <person name="Lei M."/>
            <person name="Yu H."/>
            <person name="Li Y."/>
            <person name="Xu H."/>
            <person name="Wei S."/>
            <person name="He X."/>
            <person name="Fang L."/>
            <person name="Zhang Z."/>
            <person name="Zhang Y."/>
            <person name="Huang X."/>
            <person name="Su Z."/>
            <person name="Tong W."/>
            <person name="Li J."/>
            <person name="Tong Z."/>
            <person name="Li S."/>
            <person name="Ye J."/>
            <person name="Wang L."/>
            <person name="Fang L."/>
            <person name="Lei T."/>
            <person name="Chen C."/>
            <person name="Chen H."/>
            <person name="Xu Z."/>
            <person name="Li H."/>
            <person name="Huang H."/>
            <person name="Zhang F."/>
            <person name="Xu H."/>
            <person name="Li N."/>
            <person name="Zhao C."/>
            <person name="Li S."/>
            <person name="Dong L."/>
            <person name="Huang Y."/>
            <person name="Li L."/>
            <person name="Xi Y."/>
            <person name="Qi Q."/>
            <person name="Li W."/>
            <person name="Zhang B."/>
            <person name="Hu W."/>
            <person name="Zhang Y."/>
            <person name="Tian X."/>
            <person name="Jiao Y."/>
            <person name="Liang X."/>
            <person name="Jin J."/>
            <person name="Gao L."/>
            <person name="Zheng W."/>
            <person name="Hao B."/>
            <person name="Liu S."/>
            <person name="Wang W."/>
            <person name="Yuan L."/>
            <person name="Cao M."/>
            <person name="McDermott J."/>
            <person name="Samudrala R."/>
            <person name="Wang J."/>
            <person name="Wong G.K."/>
            <person name="Yang H."/>
        </authorList>
    </citation>
    <scope>NUCLEOTIDE SEQUENCE [LARGE SCALE GENOMIC DNA]</scope>
</reference>
<feature type="transmembrane region" description="Helical" evidence="8">
    <location>
        <begin position="306"/>
        <end position="329"/>
    </location>
</feature>
<keyword evidence="7 8" id="KW-0472">Membrane</keyword>
<dbReference type="GO" id="GO:0005524">
    <property type="term" value="F:ATP binding"/>
    <property type="evidence" value="ECO:0007669"/>
    <property type="project" value="UniProtKB-KW"/>
</dbReference>
<keyword evidence="5" id="KW-0067">ATP-binding</keyword>